<evidence type="ECO:0000313" key="10">
    <source>
        <dbReference type="EMBL" id="MFC3302959.1"/>
    </source>
</evidence>
<evidence type="ECO:0000256" key="8">
    <source>
        <dbReference type="SAM" id="Phobius"/>
    </source>
</evidence>
<comment type="caution">
    <text evidence="10">The sequence shown here is derived from an EMBL/GenBank/DDBJ whole genome shotgun (WGS) entry which is preliminary data.</text>
</comment>
<evidence type="ECO:0000259" key="9">
    <source>
        <dbReference type="Pfam" id="PF00535"/>
    </source>
</evidence>
<keyword evidence="11" id="KW-1185">Reference proteome</keyword>
<comment type="subcellular location">
    <subcellularLocation>
        <location evidence="1">Membrane</location>
        <topology evidence="1">Multi-pass membrane protein</topology>
    </subcellularLocation>
</comment>
<evidence type="ECO:0000256" key="6">
    <source>
        <dbReference type="ARBA" id="ARBA00023136"/>
    </source>
</evidence>
<gene>
    <name evidence="10" type="ORF">ACFONP_09470</name>
</gene>
<dbReference type="InterPro" id="IPR001173">
    <property type="entry name" value="Glyco_trans_2-like"/>
</dbReference>
<accession>A0ABV7ME84</accession>
<dbReference type="InterPro" id="IPR050256">
    <property type="entry name" value="Glycosyltransferase_2"/>
</dbReference>
<dbReference type="Gene3D" id="3.90.550.10">
    <property type="entry name" value="Spore Coat Polysaccharide Biosynthesis Protein SpsA, Chain A"/>
    <property type="match status" value="1"/>
</dbReference>
<evidence type="ECO:0000256" key="3">
    <source>
        <dbReference type="ARBA" id="ARBA00022679"/>
    </source>
</evidence>
<evidence type="ECO:0000256" key="4">
    <source>
        <dbReference type="ARBA" id="ARBA00022692"/>
    </source>
</evidence>
<dbReference type="PANTHER" id="PTHR48090">
    <property type="entry name" value="UNDECAPRENYL-PHOSPHATE 4-DEOXY-4-FORMAMIDO-L-ARABINOSE TRANSFERASE-RELATED"/>
    <property type="match status" value="1"/>
</dbReference>
<dbReference type="InterPro" id="IPR029044">
    <property type="entry name" value="Nucleotide-diphossugar_trans"/>
</dbReference>
<dbReference type="GO" id="GO:0016757">
    <property type="term" value="F:glycosyltransferase activity"/>
    <property type="evidence" value="ECO:0007669"/>
    <property type="project" value="UniProtKB-KW"/>
</dbReference>
<keyword evidence="3 10" id="KW-0808">Transferase</keyword>
<sequence>MNSGEVLRTDVFPSVVCVVTDPGPTLTQKIDQLANEMASRYRYYEIILVDNASRDGSAARIAKVLDRHKNIQVYVLSARAAESAAIAAGLHRAIGDRIVLLDLMTDPAEAIPEMINMLHDGTEIVYGLPSGREQGGRFYDRLARYFLRSVARFNGVTAPAAMSTCRAFTRDVLTYILGSENYHRTLPLAPAFSGYPFKTFTYERDEVAYRQRRSGLRAVFKALDLVFSSSVKPLRLVTILAVGMSFLSVLYAAYVLAAKLLMNDIAEGWTSLSLQVSISFFVISVVIAIMCEYLLQVLETTNRRPVFNIAREAHSTVMDYDRGPNVQMAEEQPTSEKVSGEPS</sequence>
<proteinExistence type="predicted"/>
<evidence type="ECO:0000313" key="11">
    <source>
        <dbReference type="Proteomes" id="UP001595607"/>
    </source>
</evidence>
<dbReference type="Pfam" id="PF00535">
    <property type="entry name" value="Glycos_transf_2"/>
    <property type="match status" value="1"/>
</dbReference>
<feature type="region of interest" description="Disordered" evidence="7">
    <location>
        <begin position="324"/>
        <end position="343"/>
    </location>
</feature>
<dbReference type="EC" id="2.4.-.-" evidence="10"/>
<keyword evidence="2 10" id="KW-0328">Glycosyltransferase</keyword>
<evidence type="ECO:0000256" key="1">
    <source>
        <dbReference type="ARBA" id="ARBA00004141"/>
    </source>
</evidence>
<dbReference type="EMBL" id="JBHRVA010000003">
    <property type="protein sequence ID" value="MFC3302959.1"/>
    <property type="molecule type" value="Genomic_DNA"/>
</dbReference>
<organism evidence="10 11">
    <name type="scientific">Parvularcula lutaonensis</name>
    <dbReference type="NCBI Taxonomy" id="491923"/>
    <lineage>
        <taxon>Bacteria</taxon>
        <taxon>Pseudomonadati</taxon>
        <taxon>Pseudomonadota</taxon>
        <taxon>Alphaproteobacteria</taxon>
        <taxon>Parvularculales</taxon>
        <taxon>Parvularculaceae</taxon>
        <taxon>Parvularcula</taxon>
    </lineage>
</organism>
<keyword evidence="4 8" id="KW-0812">Transmembrane</keyword>
<reference evidence="11" key="1">
    <citation type="journal article" date="2019" name="Int. J. Syst. Evol. Microbiol.">
        <title>The Global Catalogue of Microorganisms (GCM) 10K type strain sequencing project: providing services to taxonomists for standard genome sequencing and annotation.</title>
        <authorList>
            <consortium name="The Broad Institute Genomics Platform"/>
            <consortium name="The Broad Institute Genome Sequencing Center for Infectious Disease"/>
            <person name="Wu L."/>
            <person name="Ma J."/>
        </authorList>
    </citation>
    <scope>NUCLEOTIDE SEQUENCE [LARGE SCALE GENOMIC DNA]</scope>
    <source>
        <strain evidence="11">KCTC 22245</strain>
    </source>
</reference>
<keyword evidence="5 8" id="KW-1133">Transmembrane helix</keyword>
<feature type="domain" description="Glycosyltransferase 2-like" evidence="9">
    <location>
        <begin position="23"/>
        <end position="173"/>
    </location>
</feature>
<evidence type="ECO:0000256" key="2">
    <source>
        <dbReference type="ARBA" id="ARBA00022676"/>
    </source>
</evidence>
<name>A0ABV7ME84_9PROT</name>
<dbReference type="PANTHER" id="PTHR48090:SF1">
    <property type="entry name" value="PROPHAGE BACTOPRENOL GLUCOSYL TRANSFERASE HOMOLOG"/>
    <property type="match status" value="1"/>
</dbReference>
<dbReference type="RefSeq" id="WP_189575051.1">
    <property type="nucleotide sequence ID" value="NZ_BMXU01000002.1"/>
</dbReference>
<feature type="transmembrane region" description="Helical" evidence="8">
    <location>
        <begin position="276"/>
        <end position="295"/>
    </location>
</feature>
<evidence type="ECO:0000256" key="7">
    <source>
        <dbReference type="SAM" id="MobiDB-lite"/>
    </source>
</evidence>
<protein>
    <submittedName>
        <fullName evidence="10">Glycosyltransferase</fullName>
        <ecNumber evidence="10">2.4.-.-</ecNumber>
    </submittedName>
</protein>
<feature type="transmembrane region" description="Helical" evidence="8">
    <location>
        <begin position="236"/>
        <end position="256"/>
    </location>
</feature>
<evidence type="ECO:0000256" key="5">
    <source>
        <dbReference type="ARBA" id="ARBA00022989"/>
    </source>
</evidence>
<dbReference type="SUPFAM" id="SSF53448">
    <property type="entry name" value="Nucleotide-diphospho-sugar transferases"/>
    <property type="match status" value="1"/>
</dbReference>
<keyword evidence="6 8" id="KW-0472">Membrane</keyword>
<dbReference type="Proteomes" id="UP001595607">
    <property type="component" value="Unassembled WGS sequence"/>
</dbReference>